<dbReference type="Gene3D" id="3.30.470.20">
    <property type="entry name" value="ATP-grasp fold, B domain"/>
    <property type="match status" value="1"/>
</dbReference>
<reference evidence="6" key="1">
    <citation type="submission" date="2021-01" db="EMBL/GenBank/DDBJ databases">
        <authorList>
            <person name="Corre E."/>
            <person name="Pelletier E."/>
            <person name="Niang G."/>
            <person name="Scheremetjew M."/>
            <person name="Finn R."/>
            <person name="Kale V."/>
            <person name="Holt S."/>
            <person name="Cochrane G."/>
            <person name="Meng A."/>
            <person name="Brown T."/>
            <person name="Cohen L."/>
        </authorList>
    </citation>
    <scope>NUCLEOTIDE SEQUENCE</scope>
    <source>
        <strain evidence="6">CCMP325</strain>
    </source>
</reference>
<dbReference type="AlphaFoldDB" id="A0A7S0EEA1"/>
<dbReference type="Pfam" id="PF03133">
    <property type="entry name" value="TTL"/>
    <property type="match status" value="1"/>
</dbReference>
<sequence length="580" mass="67206">MQRLCPEEYDFVPRTWILPDEYSAFRQDCKKMRSRDNDEGMFIVKPERGCQGKDIFLTKTGDEEAIESAFWNLGDALVVQEYIQNPLLADGHKFDLRLYVLVTCCDPLRVYLYKDGLVRFCTEPYEIANQANKDWHYMHLTNYSLNKTNTLRFLETKDPQDAKQGSKRSLSVFLEHLRELGHDVDALWQRLEELTVKAMVAVQPLLAHFHQMCRPDDKLGDRSFELLGMDVLVDRELKPWLLEFNHSPSFHCDHVVDQLVKEPLICDTFRLLRGKLEARKRTTTGLQDAGEDGTGEDELTKDDYHLLQKMQKAMGGQEETADLLRANVKEFDMDRPRFEPPFTERYIWVGRSEEETEQWRRAEEENDERNRGNFVRCFPPAREGGEAVDLKFQRLSGIAHECHKKLLVREQESLSDVDENEMFLSDSSDCDSVAPPLSLHEVGAEEESDEGNMKQGEEDGAGPALGWKLFFLRNASFFFTVSIPFPPLMIFFFLLMRRLQQVEHEAVLWHGVCKVVLWFQIPMAALVLVAFLYMEHITAEIMSGKNSIPLDEYIEKLRKEEGRKPQPPPTTSHYCGGKFS</sequence>
<dbReference type="GO" id="GO:0015631">
    <property type="term" value="F:tubulin binding"/>
    <property type="evidence" value="ECO:0007669"/>
    <property type="project" value="TreeGrafter"/>
</dbReference>
<evidence type="ECO:0000256" key="2">
    <source>
        <dbReference type="ARBA" id="ARBA00022741"/>
    </source>
</evidence>
<keyword evidence="2" id="KW-0547">Nucleotide-binding</keyword>
<feature type="region of interest" description="Disordered" evidence="4">
    <location>
        <begin position="559"/>
        <end position="580"/>
    </location>
</feature>
<dbReference type="PANTHER" id="PTHR12241:SF147">
    <property type="entry name" value="TUBULIN POLYGLUTAMYLASE TTLL7"/>
    <property type="match status" value="1"/>
</dbReference>
<dbReference type="InterPro" id="IPR004344">
    <property type="entry name" value="TTL/TTLL_fam"/>
</dbReference>
<dbReference type="PROSITE" id="PS51221">
    <property type="entry name" value="TTL"/>
    <property type="match status" value="1"/>
</dbReference>
<dbReference type="GO" id="GO:0000226">
    <property type="term" value="P:microtubule cytoskeleton organization"/>
    <property type="evidence" value="ECO:0007669"/>
    <property type="project" value="TreeGrafter"/>
</dbReference>
<dbReference type="GO" id="GO:0036064">
    <property type="term" value="C:ciliary basal body"/>
    <property type="evidence" value="ECO:0007669"/>
    <property type="project" value="TreeGrafter"/>
</dbReference>
<evidence type="ECO:0000256" key="1">
    <source>
        <dbReference type="ARBA" id="ARBA00022598"/>
    </source>
</evidence>
<gene>
    <name evidence="6" type="ORF">HPHI1048_LOCUS9197</name>
</gene>
<dbReference type="PANTHER" id="PTHR12241">
    <property type="entry name" value="TUBULIN POLYGLUTAMYLASE"/>
    <property type="match status" value="1"/>
</dbReference>
<keyword evidence="5" id="KW-0472">Membrane</keyword>
<evidence type="ECO:0008006" key="7">
    <source>
        <dbReference type="Google" id="ProtNLM"/>
    </source>
</evidence>
<keyword evidence="1" id="KW-0436">Ligase</keyword>
<dbReference type="SUPFAM" id="SSF56059">
    <property type="entry name" value="Glutathione synthetase ATP-binding domain-like"/>
    <property type="match status" value="1"/>
</dbReference>
<dbReference type="GO" id="GO:0005524">
    <property type="term" value="F:ATP binding"/>
    <property type="evidence" value="ECO:0007669"/>
    <property type="project" value="UniProtKB-KW"/>
</dbReference>
<name>A0A7S0EEA1_9CRYP</name>
<keyword evidence="3" id="KW-0067">ATP-binding</keyword>
<keyword evidence="5" id="KW-1133">Transmembrane helix</keyword>
<evidence type="ECO:0000313" key="6">
    <source>
        <dbReference type="EMBL" id="CAD8481815.1"/>
    </source>
</evidence>
<evidence type="ECO:0000256" key="5">
    <source>
        <dbReference type="SAM" id="Phobius"/>
    </source>
</evidence>
<dbReference type="EMBL" id="HBEO01013537">
    <property type="protein sequence ID" value="CAD8481815.1"/>
    <property type="molecule type" value="Transcribed_RNA"/>
</dbReference>
<evidence type="ECO:0000256" key="4">
    <source>
        <dbReference type="SAM" id="MobiDB-lite"/>
    </source>
</evidence>
<protein>
    <recommendedName>
        <fullName evidence="7">Tubulin--tyrosine ligase-like protein 9</fullName>
    </recommendedName>
</protein>
<evidence type="ECO:0000256" key="3">
    <source>
        <dbReference type="ARBA" id="ARBA00022840"/>
    </source>
</evidence>
<feature type="transmembrane region" description="Helical" evidence="5">
    <location>
        <begin position="515"/>
        <end position="534"/>
    </location>
</feature>
<accession>A0A7S0EEA1</accession>
<feature type="transmembrane region" description="Helical" evidence="5">
    <location>
        <begin position="475"/>
        <end position="495"/>
    </location>
</feature>
<keyword evidence="5" id="KW-0812">Transmembrane</keyword>
<proteinExistence type="predicted"/>
<organism evidence="6">
    <name type="scientific">Hanusia phi</name>
    <dbReference type="NCBI Taxonomy" id="3032"/>
    <lineage>
        <taxon>Eukaryota</taxon>
        <taxon>Cryptophyceae</taxon>
        <taxon>Pyrenomonadales</taxon>
        <taxon>Geminigeraceae</taxon>
        <taxon>Hanusia</taxon>
    </lineage>
</organism>
<dbReference type="GO" id="GO:0070740">
    <property type="term" value="F:tubulin-glutamic acid ligase activity"/>
    <property type="evidence" value="ECO:0007669"/>
    <property type="project" value="TreeGrafter"/>
</dbReference>